<evidence type="ECO:0000259" key="2">
    <source>
        <dbReference type="Pfam" id="PF10881"/>
    </source>
</evidence>
<dbReference type="RefSeq" id="WP_176067886.1">
    <property type="nucleotide sequence ID" value="NZ_JABWMJ010000003.1"/>
</dbReference>
<accession>A0A7Y6TW70</accession>
<dbReference type="AlphaFoldDB" id="A0A7Y6TW70"/>
<comment type="caution">
    <text evidence="3">The sequence shown here is derived from an EMBL/GenBank/DDBJ whole genome shotgun (WGS) entry which is preliminary data.</text>
</comment>
<keyword evidence="1" id="KW-1133">Transmembrane helix</keyword>
<dbReference type="Proteomes" id="UP000529637">
    <property type="component" value="Unassembled WGS sequence"/>
</dbReference>
<organism evidence="3 4">
    <name type="scientific">Piscinibacter koreensis</name>
    <dbReference type="NCBI Taxonomy" id="2742824"/>
    <lineage>
        <taxon>Bacteria</taxon>
        <taxon>Pseudomonadati</taxon>
        <taxon>Pseudomonadota</taxon>
        <taxon>Betaproteobacteria</taxon>
        <taxon>Burkholderiales</taxon>
        <taxon>Sphaerotilaceae</taxon>
        <taxon>Piscinibacter</taxon>
    </lineage>
</organism>
<dbReference type="EMBL" id="JABWMJ010000003">
    <property type="protein sequence ID" value="NUZ05691.1"/>
    <property type="molecule type" value="Genomic_DNA"/>
</dbReference>
<feature type="domain" description="DUF2726" evidence="2">
    <location>
        <begin position="53"/>
        <end position="158"/>
    </location>
</feature>
<dbReference type="InterPro" id="IPR024402">
    <property type="entry name" value="DUF2726"/>
</dbReference>
<keyword evidence="1" id="KW-0472">Membrane</keyword>
<evidence type="ECO:0000313" key="3">
    <source>
        <dbReference type="EMBL" id="NUZ05691.1"/>
    </source>
</evidence>
<name>A0A7Y6TW70_9BURK</name>
<proteinExistence type="predicted"/>
<sequence>MPFDLTTAFVILMASALPLVWWFGKRSALATRAEAIEDRVDTLIGWAPEPTRILKKPERLAYSTLKLALPGYMIVSQVPIARFIDVPKRNSYGEWMRRIGAHCADFVICDVTSKVLAVVEVRPQVEQMDAATRARLDRMERTLTAAQIPLHIWREDQLPMVEVARARLVPDAPAIPERVKARQAAKAARLAAAASAGAGAAALADSAHGPFDGDLREAPDQEVIEVLEPNAISWFDDMDTVSPGLVPAR</sequence>
<gene>
    <name evidence="3" type="ORF">HQN59_07935</name>
</gene>
<evidence type="ECO:0000313" key="4">
    <source>
        <dbReference type="Proteomes" id="UP000529637"/>
    </source>
</evidence>
<feature type="transmembrane region" description="Helical" evidence="1">
    <location>
        <begin position="6"/>
        <end position="24"/>
    </location>
</feature>
<protein>
    <submittedName>
        <fullName evidence="3">DUF2726 domain-containing protein</fullName>
    </submittedName>
</protein>
<reference evidence="3 4" key="1">
    <citation type="submission" date="2020-06" db="EMBL/GenBank/DDBJ databases">
        <title>Schlegella sp. ID0723 isolated from air conditioner.</title>
        <authorList>
            <person name="Kim D.Y."/>
            <person name="Kim D.-U."/>
        </authorList>
    </citation>
    <scope>NUCLEOTIDE SEQUENCE [LARGE SCALE GENOMIC DNA]</scope>
    <source>
        <strain evidence="3 4">ID0723</strain>
    </source>
</reference>
<dbReference type="Pfam" id="PF10881">
    <property type="entry name" value="DUF2726"/>
    <property type="match status" value="1"/>
</dbReference>
<evidence type="ECO:0000256" key="1">
    <source>
        <dbReference type="SAM" id="Phobius"/>
    </source>
</evidence>
<keyword evidence="4" id="KW-1185">Reference proteome</keyword>
<keyword evidence="1" id="KW-0812">Transmembrane</keyword>